<dbReference type="InterPro" id="IPR051060">
    <property type="entry name" value="Carbamoyltrans_HypF-like"/>
</dbReference>
<dbReference type="PANTHER" id="PTHR42959:SF1">
    <property type="entry name" value="CARBAMOYLTRANSFERASE HYPF"/>
    <property type="match status" value="1"/>
</dbReference>
<sequence length="129" mass="14152">MTLLEAPVTSLAQHRVRVRGVVQGVGFRPWIWRLAHEHGLRGWVRNDAEGVEILLQGEHAAIAAFALRLEHEAPPLARIDTLHWASQAPQAGLHDFAILASAHHGTARTLISHDSAVCPDCLAEIFDPN</sequence>
<protein>
    <submittedName>
        <fullName evidence="2">Acylphosphatase domain protein</fullName>
        <ecNumber evidence="2">3.6.1.7</ecNumber>
    </submittedName>
</protein>
<reference evidence="2" key="1">
    <citation type="submission" date="2013-08" db="EMBL/GenBank/DDBJ databases">
        <authorList>
            <person name="Mendez C."/>
            <person name="Richter M."/>
            <person name="Ferrer M."/>
            <person name="Sanchez J."/>
        </authorList>
    </citation>
    <scope>NUCLEOTIDE SEQUENCE</scope>
</reference>
<reference evidence="2" key="2">
    <citation type="journal article" date="2014" name="ISME J.">
        <title>Microbial stratification in low pH oxic and suboxic macroscopic growths along an acid mine drainage.</title>
        <authorList>
            <person name="Mendez-Garcia C."/>
            <person name="Mesa V."/>
            <person name="Sprenger R.R."/>
            <person name="Richter M."/>
            <person name="Diez M.S."/>
            <person name="Solano J."/>
            <person name="Bargiela R."/>
            <person name="Golyshina O.V."/>
            <person name="Manteca A."/>
            <person name="Ramos J.L."/>
            <person name="Gallego J.R."/>
            <person name="Llorente I."/>
            <person name="Martins Dos Santos V.A."/>
            <person name="Jensen O.N."/>
            <person name="Pelaez A.I."/>
            <person name="Sanchez J."/>
            <person name="Ferrer M."/>
        </authorList>
    </citation>
    <scope>NUCLEOTIDE SEQUENCE</scope>
</reference>
<dbReference type="GO" id="GO:0003998">
    <property type="term" value="F:acylphosphatase activity"/>
    <property type="evidence" value="ECO:0007669"/>
    <property type="project" value="UniProtKB-EC"/>
</dbReference>
<keyword evidence="2" id="KW-0378">Hydrolase</keyword>
<dbReference type="PROSITE" id="PS00150">
    <property type="entry name" value="ACYLPHOSPHATASE_1"/>
    <property type="match status" value="1"/>
</dbReference>
<proteinExistence type="predicted"/>
<dbReference type="InterPro" id="IPR017968">
    <property type="entry name" value="Acylphosphatase_CS"/>
</dbReference>
<dbReference type="GO" id="GO:0008270">
    <property type="term" value="F:zinc ion binding"/>
    <property type="evidence" value="ECO:0007669"/>
    <property type="project" value="TreeGrafter"/>
</dbReference>
<dbReference type="GO" id="GO:0051604">
    <property type="term" value="P:protein maturation"/>
    <property type="evidence" value="ECO:0007669"/>
    <property type="project" value="TreeGrafter"/>
</dbReference>
<dbReference type="PANTHER" id="PTHR42959">
    <property type="entry name" value="CARBAMOYLTRANSFERASE"/>
    <property type="match status" value="1"/>
</dbReference>
<comment type="caution">
    <text evidence="2">The sequence shown here is derived from an EMBL/GenBank/DDBJ whole genome shotgun (WGS) entry which is preliminary data.</text>
</comment>
<accession>T0YA83</accession>
<dbReference type="Pfam" id="PF00708">
    <property type="entry name" value="Acylphosphatase"/>
    <property type="match status" value="1"/>
</dbReference>
<feature type="non-terminal residue" evidence="2">
    <location>
        <position position="129"/>
    </location>
</feature>
<evidence type="ECO:0000259" key="1">
    <source>
        <dbReference type="PROSITE" id="PS51160"/>
    </source>
</evidence>
<gene>
    <name evidence="2" type="ORF">B1A_21038</name>
</gene>
<organism evidence="2">
    <name type="scientific">mine drainage metagenome</name>
    <dbReference type="NCBI Taxonomy" id="410659"/>
    <lineage>
        <taxon>unclassified sequences</taxon>
        <taxon>metagenomes</taxon>
        <taxon>ecological metagenomes</taxon>
    </lineage>
</organism>
<dbReference type="InterPro" id="IPR001792">
    <property type="entry name" value="Acylphosphatase-like_dom"/>
</dbReference>
<dbReference type="GO" id="GO:0016743">
    <property type="term" value="F:carboxyl- or carbamoyltransferase activity"/>
    <property type="evidence" value="ECO:0007669"/>
    <property type="project" value="TreeGrafter"/>
</dbReference>
<dbReference type="EC" id="3.6.1.7" evidence="2"/>
<dbReference type="InterPro" id="IPR036046">
    <property type="entry name" value="Acylphosphatase-like_dom_sf"/>
</dbReference>
<name>T0YA83_9ZZZZ</name>
<evidence type="ECO:0000313" key="2">
    <source>
        <dbReference type="EMBL" id="EQD28717.1"/>
    </source>
</evidence>
<dbReference type="PROSITE" id="PS51160">
    <property type="entry name" value="ACYLPHOSPHATASE_3"/>
    <property type="match status" value="1"/>
</dbReference>
<dbReference type="SUPFAM" id="SSF54975">
    <property type="entry name" value="Acylphosphatase/BLUF domain-like"/>
    <property type="match status" value="1"/>
</dbReference>
<dbReference type="Gene3D" id="3.90.870.50">
    <property type="match status" value="1"/>
</dbReference>
<dbReference type="EMBL" id="AUZX01015540">
    <property type="protein sequence ID" value="EQD28717.1"/>
    <property type="molecule type" value="Genomic_DNA"/>
</dbReference>
<dbReference type="AlphaFoldDB" id="T0YA83"/>
<feature type="domain" description="Acylphosphatase-like" evidence="1">
    <location>
        <begin position="13"/>
        <end position="100"/>
    </location>
</feature>